<name>A0A3E3I389_9FIRM</name>
<evidence type="ECO:0000313" key="6">
    <source>
        <dbReference type="Proteomes" id="UP000260812"/>
    </source>
</evidence>
<dbReference type="AlphaFoldDB" id="A0A3E3I389"/>
<dbReference type="InterPro" id="IPR017853">
    <property type="entry name" value="GH"/>
</dbReference>
<accession>A0A3E3I389</accession>
<protein>
    <submittedName>
        <fullName evidence="5">Glycoside hydrolase family 2</fullName>
    </submittedName>
</protein>
<evidence type="ECO:0000259" key="3">
    <source>
        <dbReference type="Pfam" id="PF02836"/>
    </source>
</evidence>
<dbReference type="PANTHER" id="PTHR42732:SF2">
    <property type="entry name" value="BETA-MANNOSIDASE"/>
    <property type="match status" value="1"/>
</dbReference>
<gene>
    <name evidence="5" type="ORF">DXC51_14470</name>
</gene>
<evidence type="ECO:0000256" key="1">
    <source>
        <dbReference type="ARBA" id="ARBA00007401"/>
    </source>
</evidence>
<dbReference type="InterPro" id="IPR036156">
    <property type="entry name" value="Beta-gal/glucu_dom_sf"/>
</dbReference>
<dbReference type="Pfam" id="PF02837">
    <property type="entry name" value="Glyco_hydro_2_N"/>
    <property type="match status" value="1"/>
</dbReference>
<feature type="compositionally biased region" description="Basic and acidic residues" evidence="2">
    <location>
        <begin position="231"/>
        <end position="245"/>
    </location>
</feature>
<sequence>MSKKKDNGVPGLCRTRWSRSINPADTWKEYPRPAMVRASYINLNGMWDYCFTPSPNIPARFEGQLPVPFSPEAPLSGVGRRLSPDEFLWYRRSFTLRKQQKDQRVLLHFGAVDQECDVFVNGKPAGEHTGGYLPFTLDITDITEEASNELLVRVRDYSDTSCYSRGKQKLDKGGMFYTAQSGIWQTVWLELVPDPYISAVHFTPDYDGSCCRVRITAGGRRKGGPIRCTVRPETEEDRQYRDDPARPAAGKQSSGTVCVRTFSPDREAVLPLPGFHAWTPEDPFLYHATLEMEDDRVECYFAMRKCDIQTGSDGLRRIFLNNSPYMQTGVLDQGYWPDGLYTAPCDEAFIYDIRAMKDLGFNMLRKHIKIEPQRWYYHCDRLGMLVWQDMVCGGSSYRHWFVTYLATLFNAMHITIKDGRHSRFLLSRRDAEGRKQFLRETKETIEALRVHPSIVCWVPFNEGWGQFDALKIADFVRSLDSTRLIDHASGWFDQKGGDLCSLHYYFFTLKFRPEPVRALALTEFGGYSWQVPGHSYSEKLYGYGKYDSRQTLTEGYRRLLSSTILPAVKQGISATIYTQLSDVEEEVNGLYTYDREILKPDGETVRKLNQELKDAVNRH</sequence>
<dbReference type="Proteomes" id="UP000260812">
    <property type="component" value="Unassembled WGS sequence"/>
</dbReference>
<dbReference type="SUPFAM" id="SSF51445">
    <property type="entry name" value="(Trans)glycosidases"/>
    <property type="match status" value="1"/>
</dbReference>
<dbReference type="InterPro" id="IPR008979">
    <property type="entry name" value="Galactose-bd-like_sf"/>
</dbReference>
<keyword evidence="6" id="KW-1185">Reference proteome</keyword>
<evidence type="ECO:0000256" key="2">
    <source>
        <dbReference type="SAM" id="MobiDB-lite"/>
    </source>
</evidence>
<dbReference type="Pfam" id="PF02836">
    <property type="entry name" value="Glyco_hydro_2_C"/>
    <property type="match status" value="1"/>
</dbReference>
<dbReference type="GeneID" id="97988037"/>
<dbReference type="SUPFAM" id="SSF49785">
    <property type="entry name" value="Galactose-binding domain-like"/>
    <property type="match status" value="1"/>
</dbReference>
<reference evidence="5" key="1">
    <citation type="submission" date="2018-08" db="EMBL/GenBank/DDBJ databases">
        <title>A genome reference for cultivated species of the human gut microbiota.</title>
        <authorList>
            <person name="Zou Y."/>
            <person name="Xue W."/>
            <person name="Luo G."/>
        </authorList>
    </citation>
    <scope>NUCLEOTIDE SEQUENCE [LARGE SCALE GENOMIC DNA]</scope>
    <source>
        <strain evidence="5">TF05-5AC</strain>
    </source>
</reference>
<dbReference type="InterPro" id="IPR006104">
    <property type="entry name" value="Glyco_hydro_2_N"/>
</dbReference>
<dbReference type="SUPFAM" id="SSF49303">
    <property type="entry name" value="beta-Galactosidase/glucuronidase domain"/>
    <property type="match status" value="1"/>
</dbReference>
<evidence type="ECO:0000259" key="4">
    <source>
        <dbReference type="Pfam" id="PF02837"/>
    </source>
</evidence>
<dbReference type="InterPro" id="IPR051913">
    <property type="entry name" value="GH2_Domain-Containing"/>
</dbReference>
<feature type="region of interest" description="Disordered" evidence="2">
    <location>
        <begin position="231"/>
        <end position="252"/>
    </location>
</feature>
<evidence type="ECO:0000313" key="5">
    <source>
        <dbReference type="EMBL" id="RGE59180.1"/>
    </source>
</evidence>
<dbReference type="EMBL" id="QVLV01000009">
    <property type="protein sequence ID" value="RGE59180.1"/>
    <property type="molecule type" value="Genomic_DNA"/>
</dbReference>
<keyword evidence="5" id="KW-0378">Hydrolase</keyword>
<dbReference type="Gene3D" id="2.60.120.260">
    <property type="entry name" value="Galactose-binding domain-like"/>
    <property type="match status" value="1"/>
</dbReference>
<dbReference type="InterPro" id="IPR006103">
    <property type="entry name" value="Glyco_hydro_2_cat"/>
</dbReference>
<comment type="similarity">
    <text evidence="1">Belongs to the glycosyl hydrolase 2 family.</text>
</comment>
<proteinExistence type="inferred from homology"/>
<feature type="domain" description="Glycoside hydrolase family 2 catalytic" evidence="3">
    <location>
        <begin position="349"/>
        <end position="507"/>
    </location>
</feature>
<dbReference type="GO" id="GO:0005975">
    <property type="term" value="P:carbohydrate metabolic process"/>
    <property type="evidence" value="ECO:0007669"/>
    <property type="project" value="InterPro"/>
</dbReference>
<dbReference type="Gene3D" id="3.20.20.80">
    <property type="entry name" value="Glycosidases"/>
    <property type="match status" value="1"/>
</dbReference>
<dbReference type="RefSeq" id="WP_117544796.1">
    <property type="nucleotide sequence ID" value="NZ_JBKUNB010000002.1"/>
</dbReference>
<comment type="caution">
    <text evidence="5">The sequence shown here is derived from an EMBL/GenBank/DDBJ whole genome shotgun (WGS) entry which is preliminary data.</text>
</comment>
<feature type="domain" description="Glycosyl hydrolases family 2 sugar binding" evidence="4">
    <location>
        <begin position="88"/>
        <end position="189"/>
    </location>
</feature>
<organism evidence="5 6">
    <name type="scientific">Eisenbergiella massiliensis</name>
    <dbReference type="NCBI Taxonomy" id="1720294"/>
    <lineage>
        <taxon>Bacteria</taxon>
        <taxon>Bacillati</taxon>
        <taxon>Bacillota</taxon>
        <taxon>Clostridia</taxon>
        <taxon>Lachnospirales</taxon>
        <taxon>Lachnospiraceae</taxon>
        <taxon>Eisenbergiella</taxon>
    </lineage>
</organism>
<dbReference type="GO" id="GO:0004553">
    <property type="term" value="F:hydrolase activity, hydrolyzing O-glycosyl compounds"/>
    <property type="evidence" value="ECO:0007669"/>
    <property type="project" value="InterPro"/>
</dbReference>
<dbReference type="PANTHER" id="PTHR42732">
    <property type="entry name" value="BETA-GALACTOSIDASE"/>
    <property type="match status" value="1"/>
</dbReference>